<feature type="transmembrane region" description="Helical" evidence="1">
    <location>
        <begin position="9"/>
        <end position="28"/>
    </location>
</feature>
<keyword evidence="1" id="KW-1133">Transmembrane helix</keyword>
<feature type="transmembrane region" description="Helical" evidence="1">
    <location>
        <begin position="187"/>
        <end position="209"/>
    </location>
</feature>
<gene>
    <name evidence="2" type="ORF">GL279_05575</name>
</gene>
<evidence type="ECO:0000256" key="1">
    <source>
        <dbReference type="SAM" id="Phobius"/>
    </source>
</evidence>
<protein>
    <submittedName>
        <fullName evidence="2">DUF1345 domain-containing protein</fullName>
    </submittedName>
</protein>
<dbReference type="RefSeq" id="WP_343039719.1">
    <property type="nucleotide sequence ID" value="NZ_WMIF01000005.1"/>
</dbReference>
<evidence type="ECO:0000313" key="3">
    <source>
        <dbReference type="Proteomes" id="UP000442533"/>
    </source>
</evidence>
<reference evidence="2 3" key="1">
    <citation type="submission" date="2019-11" db="EMBL/GenBank/DDBJ databases">
        <authorList>
            <person name="Dong K."/>
        </authorList>
    </citation>
    <scope>NUCLEOTIDE SEQUENCE [LARGE SCALE GENOMIC DNA]</scope>
    <source>
        <strain evidence="2 3">JCM 17370</strain>
    </source>
</reference>
<feature type="transmembrane region" description="Helical" evidence="1">
    <location>
        <begin position="34"/>
        <end position="51"/>
    </location>
</feature>
<comment type="caution">
    <text evidence="2">The sequence shown here is derived from an EMBL/GenBank/DDBJ whole genome shotgun (WGS) entry which is preliminary data.</text>
</comment>
<proteinExistence type="predicted"/>
<dbReference type="Pfam" id="PF07077">
    <property type="entry name" value="DUF1345"/>
    <property type="match status" value="1"/>
</dbReference>
<accession>A0A844H6W5</accession>
<sequence>MIPDLRRHYRFLAAFVLGAFAGLLTWWLPGVDRLLVFADSFFLTYLALAWWQVRRMTTVELRAHADDDDEGMWLIVLIAVSSVLVGLVANVMTLSDPHGGVWARPVMALIAVPLGWAMIHTVMAFHYASLWYVPKGTGYRCGLGFPGLGEGDEAGIWDFLYYSFTLGMTAQTSDTAVTLSAMRRVTLLHSALSFFYNTVILALAVNAAVSLGQ</sequence>
<keyword evidence="1" id="KW-0812">Transmembrane</keyword>
<name>A0A844H6W5_9RHOB</name>
<keyword evidence="1" id="KW-0472">Membrane</keyword>
<keyword evidence="3" id="KW-1185">Reference proteome</keyword>
<dbReference type="Proteomes" id="UP000442533">
    <property type="component" value="Unassembled WGS sequence"/>
</dbReference>
<evidence type="ECO:0000313" key="2">
    <source>
        <dbReference type="EMBL" id="MTH34068.1"/>
    </source>
</evidence>
<dbReference type="InterPro" id="IPR009781">
    <property type="entry name" value="DUF1345"/>
</dbReference>
<feature type="transmembrane region" description="Helical" evidence="1">
    <location>
        <begin position="106"/>
        <end position="133"/>
    </location>
</feature>
<organism evidence="2 3">
    <name type="scientific">Paracoccus limosus</name>
    <dbReference type="NCBI Taxonomy" id="913252"/>
    <lineage>
        <taxon>Bacteria</taxon>
        <taxon>Pseudomonadati</taxon>
        <taxon>Pseudomonadota</taxon>
        <taxon>Alphaproteobacteria</taxon>
        <taxon>Rhodobacterales</taxon>
        <taxon>Paracoccaceae</taxon>
        <taxon>Paracoccus</taxon>
    </lineage>
</organism>
<feature type="transmembrane region" description="Helical" evidence="1">
    <location>
        <begin position="72"/>
        <end position="94"/>
    </location>
</feature>
<dbReference type="EMBL" id="WMIF01000005">
    <property type="protein sequence ID" value="MTH34068.1"/>
    <property type="molecule type" value="Genomic_DNA"/>
</dbReference>
<dbReference type="AlphaFoldDB" id="A0A844H6W5"/>